<evidence type="ECO:0000259" key="6">
    <source>
        <dbReference type="PROSITE" id="PS51194"/>
    </source>
</evidence>
<dbReference type="Pfam" id="PF00271">
    <property type="entry name" value="Helicase_C"/>
    <property type="match status" value="1"/>
</dbReference>
<gene>
    <name evidence="7" type="ORF">ECB94_01465</name>
</gene>
<dbReference type="Pfam" id="PF00270">
    <property type="entry name" value="DEAD"/>
    <property type="match status" value="1"/>
</dbReference>
<name>A0A3G4V8X1_9VIBR</name>
<dbReference type="InterPro" id="IPR001650">
    <property type="entry name" value="Helicase_C-like"/>
</dbReference>
<dbReference type="Proteomes" id="UP000279760">
    <property type="component" value="Chromosome 1"/>
</dbReference>
<keyword evidence="4" id="KW-0067">ATP-binding</keyword>
<dbReference type="GO" id="GO:0003676">
    <property type="term" value="F:nucleic acid binding"/>
    <property type="evidence" value="ECO:0007669"/>
    <property type="project" value="InterPro"/>
</dbReference>
<dbReference type="Gene3D" id="1.20.120.1080">
    <property type="match status" value="1"/>
</dbReference>
<evidence type="ECO:0000256" key="2">
    <source>
        <dbReference type="ARBA" id="ARBA00022801"/>
    </source>
</evidence>
<reference evidence="7 8" key="1">
    <citation type="submission" date="2018-11" db="EMBL/GenBank/DDBJ databases">
        <title>Complete Genome Sequence of Vbrio mediterranei 117-T6: a Potential Pathogen Bacteria Isolated from the Conchocelis of Pyropia.</title>
        <authorList>
            <person name="Liu Q."/>
        </authorList>
    </citation>
    <scope>NUCLEOTIDE SEQUENCE [LARGE SCALE GENOMIC DNA]</scope>
    <source>
        <strain evidence="7 8">117-T6</strain>
    </source>
</reference>
<dbReference type="RefSeq" id="WP_124939811.1">
    <property type="nucleotide sequence ID" value="NZ_CP033577.1"/>
</dbReference>
<dbReference type="AlphaFoldDB" id="A0A3G4V8X1"/>
<feature type="domain" description="Helicase C-terminal" evidence="6">
    <location>
        <begin position="196"/>
        <end position="363"/>
    </location>
</feature>
<dbReference type="PANTHER" id="PTHR43519:SF1">
    <property type="entry name" value="ATP-DEPENDENT RNA HELICASE HRPB"/>
    <property type="match status" value="1"/>
</dbReference>
<protein>
    <submittedName>
        <fullName evidence="7">ATP-dependent RNA helicase</fullName>
    </submittedName>
</protein>
<accession>A0A3G4V8X1</accession>
<dbReference type="GO" id="GO:0004386">
    <property type="term" value="F:helicase activity"/>
    <property type="evidence" value="ECO:0007669"/>
    <property type="project" value="UniProtKB-KW"/>
</dbReference>
<dbReference type="InterPro" id="IPR011545">
    <property type="entry name" value="DEAD/DEAH_box_helicase_dom"/>
</dbReference>
<evidence type="ECO:0000256" key="3">
    <source>
        <dbReference type="ARBA" id="ARBA00022806"/>
    </source>
</evidence>
<dbReference type="Gene3D" id="3.40.50.300">
    <property type="entry name" value="P-loop containing nucleotide triphosphate hydrolases"/>
    <property type="match status" value="2"/>
</dbReference>
<evidence type="ECO:0000256" key="1">
    <source>
        <dbReference type="ARBA" id="ARBA00022741"/>
    </source>
</evidence>
<dbReference type="CDD" id="cd18791">
    <property type="entry name" value="SF2_C_RHA"/>
    <property type="match status" value="1"/>
</dbReference>
<dbReference type="SUPFAM" id="SSF52540">
    <property type="entry name" value="P-loop containing nucleoside triphosphate hydrolases"/>
    <property type="match status" value="1"/>
</dbReference>
<dbReference type="CDD" id="cd17917">
    <property type="entry name" value="DEXHc_RHA-like"/>
    <property type="match status" value="1"/>
</dbReference>
<evidence type="ECO:0000259" key="5">
    <source>
        <dbReference type="PROSITE" id="PS51192"/>
    </source>
</evidence>
<dbReference type="InterPro" id="IPR014001">
    <property type="entry name" value="Helicase_ATP-bd"/>
</dbReference>
<proteinExistence type="predicted"/>
<dbReference type="SMART" id="SM00487">
    <property type="entry name" value="DEXDc"/>
    <property type="match status" value="1"/>
</dbReference>
<organism evidence="7 8">
    <name type="scientific">Vibrio mediterranei</name>
    <dbReference type="NCBI Taxonomy" id="689"/>
    <lineage>
        <taxon>Bacteria</taxon>
        <taxon>Pseudomonadati</taxon>
        <taxon>Pseudomonadota</taxon>
        <taxon>Gammaproteobacteria</taxon>
        <taxon>Vibrionales</taxon>
        <taxon>Vibrionaceae</taxon>
        <taxon>Vibrio</taxon>
    </lineage>
</organism>
<dbReference type="PANTHER" id="PTHR43519">
    <property type="entry name" value="ATP-DEPENDENT RNA HELICASE HRPB"/>
    <property type="match status" value="1"/>
</dbReference>
<evidence type="ECO:0000256" key="4">
    <source>
        <dbReference type="ARBA" id="ARBA00022840"/>
    </source>
</evidence>
<evidence type="ECO:0000313" key="8">
    <source>
        <dbReference type="Proteomes" id="UP000279760"/>
    </source>
</evidence>
<dbReference type="GO" id="GO:0016787">
    <property type="term" value="F:hydrolase activity"/>
    <property type="evidence" value="ECO:0007669"/>
    <property type="project" value="UniProtKB-KW"/>
</dbReference>
<feature type="domain" description="Helicase ATP-binding" evidence="5">
    <location>
        <begin position="13"/>
        <end position="166"/>
    </location>
</feature>
<keyword evidence="1" id="KW-0547">Nucleotide-binding</keyword>
<sequence>MTVLPIDSIEQEFKQALKQSHLIVESETGSGKSTRLPLWSMEQGRVLVVEPRRIACTSLAHFVAHGLGEKVGESIGYAIKLENCYTEASKVVFVTPGVALRWYAEDRLKSFDVVIVDEFHERRWDTDLLVSMLKRNQTHKTVITSATIEGQKLADYFDAERLVAQGRVFDVAVQHHRNDSRQLPDARHLETRVKSAIEPLLDELAADILVFVPGRKEIQQVVSSLKPLAEQYDLILAPLHASVTEQQRSVAMSVQDKRKVVIATNVAETSLTIPNIAVVVDSGLERRNVQRNGQTTLMLAHISKASAAQRSGRAGRVMAGTCIRLYGEHAALDLVTPPELQRESIVEPMLAAATCGLALNDLEFIDAIPDKSLQAAKEQLLQLGAIDDIGITEHGKKLYPLPIDTIYADLVTKMPSRALKEAMIDLTAALCATGKLFQITSNEELLIKLDLEEPLGCDASILIGLVRGKQYTGLTVDQDCLREAQGLSEQMRSVFELPSLEVASRYQRDELIKQIIQANNALLYVRRERRRDAFGNGFVEVLLGRQNRIKPKTEAGLVLATHSLPGRGVKQTMTLATLLLPVDITQLKELNVGEWVSGETIETDEGLQHCEHLMYAGRKLAERRIAPKGNVALKAIAKSIIEGAIFPTLAEQLTERMLHWRLYVELGLSDQTGPVEEVSLESWIAEQLSMLGVSSFEDLELIDERDFVFNGVPDWEYSDFAAKYPLVIQLSGLRLTVEYFGKGKLIHVHFHSGSRKDDPKRKELPAWSGWKVKYKKASRVLDLR</sequence>
<evidence type="ECO:0000313" key="7">
    <source>
        <dbReference type="EMBL" id="AYV20042.1"/>
    </source>
</evidence>
<dbReference type="InterPro" id="IPR027417">
    <property type="entry name" value="P-loop_NTPase"/>
</dbReference>
<dbReference type="GO" id="GO:0005524">
    <property type="term" value="F:ATP binding"/>
    <property type="evidence" value="ECO:0007669"/>
    <property type="project" value="UniProtKB-KW"/>
</dbReference>
<dbReference type="PROSITE" id="PS51192">
    <property type="entry name" value="HELICASE_ATP_BIND_1"/>
    <property type="match status" value="1"/>
</dbReference>
<dbReference type="SMART" id="SM00490">
    <property type="entry name" value="HELICc"/>
    <property type="match status" value="1"/>
</dbReference>
<dbReference type="EMBL" id="CP033577">
    <property type="protein sequence ID" value="AYV20042.1"/>
    <property type="molecule type" value="Genomic_DNA"/>
</dbReference>
<keyword evidence="3 7" id="KW-0347">Helicase</keyword>
<keyword evidence="2" id="KW-0378">Hydrolase</keyword>
<dbReference type="PROSITE" id="PS51194">
    <property type="entry name" value="HELICASE_CTER"/>
    <property type="match status" value="1"/>
</dbReference>